<feature type="non-terminal residue" evidence="10">
    <location>
        <position position="1"/>
    </location>
</feature>
<dbReference type="Gene3D" id="1.10.287.690">
    <property type="entry name" value="Helix hairpin bin"/>
    <property type="match status" value="1"/>
</dbReference>
<keyword evidence="6" id="KW-0235">DNA replication</keyword>
<keyword evidence="5" id="KW-0239">DNA-directed DNA polymerase</keyword>
<evidence type="ECO:0000256" key="7">
    <source>
        <dbReference type="ARBA" id="ARBA00023125"/>
    </source>
</evidence>
<dbReference type="InterPro" id="IPR006172">
    <property type="entry name" value="DNA-dir_DNA_pol_B"/>
</dbReference>
<evidence type="ECO:0000256" key="6">
    <source>
        <dbReference type="ARBA" id="ARBA00023109"/>
    </source>
</evidence>
<dbReference type="InterPro" id="IPR017964">
    <property type="entry name" value="DNA-dir_DNA_pol_B_CS"/>
</dbReference>
<sequence>EGATVLDATPGAHFEPIAGLDFASLYASIMIAHNYDYATIVEDPEFDNLPGIEYFDMDWEEDDIDSDGNEIKRPVSVRFVQNRTGIMPKILDRLWKERKAIRKQMKTLSPDDPLYAVYNGVQLAIKVSMNSIYGFTGARYGRLPIKKIAAAVTACGRGMIAHSKKCAEEWYECEVVYGDTDSIYVKFKSDLKGRDHMNYVFKVAPECADRISATFKKPIDLEFEKVMYPFILYSKKRYAR</sequence>
<feature type="domain" description="DNA-directed DNA polymerase family B multifunctional" evidence="9">
    <location>
        <begin position="1"/>
        <end position="239"/>
    </location>
</feature>
<dbReference type="GO" id="GO:0006287">
    <property type="term" value="P:base-excision repair, gap-filling"/>
    <property type="evidence" value="ECO:0007669"/>
    <property type="project" value="TreeGrafter"/>
</dbReference>
<dbReference type="RefSeq" id="YP_009665114.1">
    <property type="nucleotide sequence ID" value="NC_043130.1"/>
</dbReference>
<reference evidence="10 11" key="1">
    <citation type="journal article" date="1996" name="Virology">
        <title>Evolutionary relationships among large double-stranded DNA viruses that infect microalgae and other organisms as inferred from DNA polymerase genes.</title>
        <authorList>
            <person name="Chen F."/>
            <person name="Suttle C.A."/>
        </authorList>
    </citation>
    <scope>NUCLEOTIDE SEQUENCE [LARGE SCALE GENOMIC DNA]</scope>
    <source>
        <strain evidence="10 11">CbV-PW1</strain>
    </source>
</reference>
<dbReference type="Proteomes" id="UP000232674">
    <property type="component" value="Segment"/>
</dbReference>
<dbReference type="Gene3D" id="3.90.1600.10">
    <property type="entry name" value="Palm domain of DNA polymerase"/>
    <property type="match status" value="1"/>
</dbReference>
<evidence type="ECO:0000256" key="8">
    <source>
        <dbReference type="ARBA" id="ARBA00049244"/>
    </source>
</evidence>
<dbReference type="GO" id="GO:0000166">
    <property type="term" value="F:nucleotide binding"/>
    <property type="evidence" value="ECO:0007669"/>
    <property type="project" value="InterPro"/>
</dbReference>
<keyword evidence="7" id="KW-0238">DNA-binding</keyword>
<dbReference type="GO" id="GO:0039693">
    <property type="term" value="P:viral DNA genome replication"/>
    <property type="evidence" value="ECO:0007669"/>
    <property type="project" value="UniProtKB-KW"/>
</dbReference>
<evidence type="ECO:0000256" key="2">
    <source>
        <dbReference type="ARBA" id="ARBA00012417"/>
    </source>
</evidence>
<accession>Q66229</accession>
<name>Q66229_CBPW1</name>
<dbReference type="GO" id="GO:0006297">
    <property type="term" value="P:nucleotide-excision repair, DNA gap filling"/>
    <property type="evidence" value="ECO:0007669"/>
    <property type="project" value="TreeGrafter"/>
</dbReference>
<dbReference type="KEGG" id="vg:40525247"/>
<organismHost>
    <name type="scientific">Haptolina brevifila</name>
    <dbReference type="NCBI Taxonomy" id="156173"/>
</organismHost>
<dbReference type="GO" id="GO:0003887">
    <property type="term" value="F:DNA-directed DNA polymerase activity"/>
    <property type="evidence" value="ECO:0007669"/>
    <property type="project" value="UniProtKB-KW"/>
</dbReference>
<dbReference type="EC" id="2.7.7.7" evidence="2"/>
<dbReference type="EMBL" id="U32983">
    <property type="protein sequence ID" value="AAB49739.1"/>
    <property type="molecule type" value="Genomic_DNA"/>
</dbReference>
<organism evidence="10 11">
    <name type="scientific">Chrysochromulina brevifilum virus PW1</name>
    <name type="common">CbV-PW1</name>
    <dbReference type="NCBI Taxonomy" id="352209"/>
    <lineage>
        <taxon>Viruses</taxon>
        <taxon>Varidnaviria</taxon>
        <taxon>Bamfordvirae</taxon>
        <taxon>Nucleocytoviricota</taxon>
        <taxon>Megaviricetes</taxon>
        <taxon>Algavirales</taxon>
        <taxon>Phycodnaviridae</taxon>
        <taxon>Prymnesiovirus</taxon>
        <taxon>Prymnesiovirus brevifilum</taxon>
    </lineage>
</organism>
<keyword evidence="3" id="KW-0808">Transferase</keyword>
<feature type="non-terminal residue" evidence="10">
    <location>
        <position position="240"/>
    </location>
</feature>
<dbReference type="InterPro" id="IPR050240">
    <property type="entry name" value="DNA_pol_type-B"/>
</dbReference>
<dbReference type="GO" id="GO:0003677">
    <property type="term" value="F:DNA binding"/>
    <property type="evidence" value="ECO:0007669"/>
    <property type="project" value="UniProtKB-KW"/>
</dbReference>
<keyword evidence="4" id="KW-0548">Nucleotidyltransferase</keyword>
<dbReference type="GO" id="GO:0008296">
    <property type="term" value="F:3'-5'-DNA exonuclease activity"/>
    <property type="evidence" value="ECO:0007669"/>
    <property type="project" value="TreeGrafter"/>
</dbReference>
<keyword evidence="11" id="KW-1185">Reference proteome</keyword>
<dbReference type="InterPro" id="IPR023211">
    <property type="entry name" value="DNA_pol_palm_dom_sf"/>
</dbReference>
<dbReference type="SUPFAM" id="SSF56672">
    <property type="entry name" value="DNA/RNA polymerases"/>
    <property type="match status" value="1"/>
</dbReference>
<evidence type="ECO:0000313" key="11">
    <source>
        <dbReference type="Proteomes" id="UP000232674"/>
    </source>
</evidence>
<dbReference type="PROSITE" id="PS00116">
    <property type="entry name" value="DNA_POLYMERASE_B"/>
    <property type="match status" value="1"/>
</dbReference>
<evidence type="ECO:0000256" key="4">
    <source>
        <dbReference type="ARBA" id="ARBA00022695"/>
    </source>
</evidence>
<evidence type="ECO:0000256" key="3">
    <source>
        <dbReference type="ARBA" id="ARBA00022679"/>
    </source>
</evidence>
<dbReference type="GO" id="GO:0045004">
    <property type="term" value="P:DNA replication proofreading"/>
    <property type="evidence" value="ECO:0007669"/>
    <property type="project" value="TreeGrafter"/>
</dbReference>
<dbReference type="PRINTS" id="PR00106">
    <property type="entry name" value="DNAPOLB"/>
</dbReference>
<protein>
    <recommendedName>
        <fullName evidence="2">DNA-directed DNA polymerase</fullName>
        <ecNumber evidence="2">2.7.7.7</ecNumber>
    </recommendedName>
</protein>
<dbReference type="PANTHER" id="PTHR10322:SF23">
    <property type="entry name" value="DNA POLYMERASE DELTA CATALYTIC SUBUNIT"/>
    <property type="match status" value="1"/>
</dbReference>
<dbReference type="InterPro" id="IPR043502">
    <property type="entry name" value="DNA/RNA_pol_sf"/>
</dbReference>
<dbReference type="PANTHER" id="PTHR10322">
    <property type="entry name" value="DNA POLYMERASE CATALYTIC SUBUNIT"/>
    <property type="match status" value="1"/>
</dbReference>
<dbReference type="Pfam" id="PF00136">
    <property type="entry name" value="DNA_pol_B"/>
    <property type="match status" value="1"/>
</dbReference>
<dbReference type="InterPro" id="IPR006134">
    <property type="entry name" value="DNA-dir_DNA_pol_B_multi_dom"/>
</dbReference>
<dbReference type="GeneID" id="40525247"/>
<evidence type="ECO:0000256" key="5">
    <source>
        <dbReference type="ARBA" id="ARBA00022932"/>
    </source>
</evidence>
<keyword evidence="6" id="KW-1194">Viral DNA replication</keyword>
<evidence type="ECO:0000259" key="9">
    <source>
        <dbReference type="Pfam" id="PF00136"/>
    </source>
</evidence>
<proteinExistence type="inferred from homology"/>
<evidence type="ECO:0000256" key="1">
    <source>
        <dbReference type="ARBA" id="ARBA00005755"/>
    </source>
</evidence>
<comment type="catalytic activity">
    <reaction evidence="8">
        <text>DNA(n) + a 2'-deoxyribonucleoside 5'-triphosphate = DNA(n+1) + diphosphate</text>
        <dbReference type="Rhea" id="RHEA:22508"/>
        <dbReference type="Rhea" id="RHEA-COMP:17339"/>
        <dbReference type="Rhea" id="RHEA-COMP:17340"/>
        <dbReference type="ChEBI" id="CHEBI:33019"/>
        <dbReference type="ChEBI" id="CHEBI:61560"/>
        <dbReference type="ChEBI" id="CHEBI:173112"/>
        <dbReference type="EC" id="2.7.7.7"/>
    </reaction>
</comment>
<comment type="similarity">
    <text evidence="1">Belongs to the DNA polymerase type-B family.</text>
</comment>
<evidence type="ECO:0000313" key="10">
    <source>
        <dbReference type="EMBL" id="AAB49739.1"/>
    </source>
</evidence>